<feature type="region of interest" description="Disordered" evidence="1">
    <location>
        <begin position="152"/>
        <end position="210"/>
    </location>
</feature>
<comment type="caution">
    <text evidence="2">The sequence shown here is derived from an EMBL/GenBank/DDBJ whole genome shotgun (WGS) entry which is preliminary data.</text>
</comment>
<dbReference type="Proteomes" id="UP001172673">
    <property type="component" value="Unassembled WGS sequence"/>
</dbReference>
<protein>
    <recommendedName>
        <fullName evidence="4">Serine/threonine-protein kinase ppk6</fullName>
    </recommendedName>
</protein>
<name>A0AA38X726_9EURO</name>
<accession>A0AA38X726</accession>
<keyword evidence="3" id="KW-1185">Reference proteome</keyword>
<reference evidence="2" key="1">
    <citation type="submission" date="2022-10" db="EMBL/GenBank/DDBJ databases">
        <title>Culturing micro-colonial fungi from biological soil crusts in the Mojave desert and describing Neophaeococcomyces mojavensis, and introducing the new genera and species Taxawa tesnikishii.</title>
        <authorList>
            <person name="Kurbessoian T."/>
            <person name="Stajich J.E."/>
        </authorList>
    </citation>
    <scope>NUCLEOTIDE SEQUENCE</scope>
    <source>
        <strain evidence="2">TK_41</strain>
    </source>
</reference>
<evidence type="ECO:0000313" key="3">
    <source>
        <dbReference type="Proteomes" id="UP001172673"/>
    </source>
</evidence>
<evidence type="ECO:0000313" key="2">
    <source>
        <dbReference type="EMBL" id="KAJ9608047.1"/>
    </source>
</evidence>
<dbReference type="PANTHER" id="PTHR42084:SF1">
    <property type="entry name" value="SERINE_THREONINE-PROTEIN KINASE PPK6"/>
    <property type="match status" value="1"/>
</dbReference>
<feature type="compositionally biased region" description="Polar residues" evidence="1">
    <location>
        <begin position="39"/>
        <end position="49"/>
    </location>
</feature>
<feature type="compositionally biased region" description="Basic and acidic residues" evidence="1">
    <location>
        <begin position="50"/>
        <end position="66"/>
    </location>
</feature>
<dbReference type="PANTHER" id="PTHR42084">
    <property type="entry name" value="YALI0E26631P"/>
    <property type="match status" value="1"/>
</dbReference>
<sequence>MSADLFAAFIDTHGENPKQVHGPATQPRGAPIPDLFDAQRQTPAQSVQRQIEEKDHSSPLWKRNDDGGDILFDADEAGFGDDFGDFAVADRASGDPFGVHNNEGAARLVDVNAKERPDPRSTSFDFLSSPDDEALRLAQPVTNEFQVHGMYSPRPVTRAEGESSETAGDDEWGDFEQTANPEPPSLDRTILGQSLRPQRKAEDSVVDAPDEDWEPFDGDVTVPGAAQPAPSLATRSSQRVIPPATRKEANTPSVFERPTNVPPPSSLLQLLSTVFQVLHKSNAVVLSSKQDLTSQVTIAFRTASRIVAGRALRWKRDTILAQSVKLGQAGKSGGMKLASVNRSEIIKEERDAEDLIQDWSNYVHEFNSIVAQAGSPQRMKLSSKTSLRLVKATGNSDSSKQCALCGLKRTERLGDVDTDIDDLFGEFWVEHWGHKDCYDFWYTYKTLLRQR</sequence>
<evidence type="ECO:0000256" key="1">
    <source>
        <dbReference type="SAM" id="MobiDB-lite"/>
    </source>
</evidence>
<dbReference type="EMBL" id="JAPDRK010000010">
    <property type="protein sequence ID" value="KAJ9608047.1"/>
    <property type="molecule type" value="Genomic_DNA"/>
</dbReference>
<organism evidence="2 3">
    <name type="scientific">Cladophialophora chaetospira</name>
    <dbReference type="NCBI Taxonomy" id="386627"/>
    <lineage>
        <taxon>Eukaryota</taxon>
        <taxon>Fungi</taxon>
        <taxon>Dikarya</taxon>
        <taxon>Ascomycota</taxon>
        <taxon>Pezizomycotina</taxon>
        <taxon>Eurotiomycetes</taxon>
        <taxon>Chaetothyriomycetidae</taxon>
        <taxon>Chaetothyriales</taxon>
        <taxon>Herpotrichiellaceae</taxon>
        <taxon>Cladophialophora</taxon>
    </lineage>
</organism>
<proteinExistence type="predicted"/>
<feature type="region of interest" description="Disordered" evidence="1">
    <location>
        <begin position="13"/>
        <end position="68"/>
    </location>
</feature>
<gene>
    <name evidence="2" type="ORF">H2200_007035</name>
</gene>
<evidence type="ECO:0008006" key="4">
    <source>
        <dbReference type="Google" id="ProtNLM"/>
    </source>
</evidence>
<dbReference type="AlphaFoldDB" id="A0AA38X726"/>